<feature type="transmembrane region" description="Helical" evidence="6">
    <location>
        <begin position="114"/>
        <end position="138"/>
    </location>
</feature>
<evidence type="ECO:0000313" key="7">
    <source>
        <dbReference type="EMBL" id="OWT66386.1"/>
    </source>
</evidence>
<proteinExistence type="predicted"/>
<gene>
    <name evidence="7" type="ORF">CEY11_01235</name>
</gene>
<evidence type="ECO:0000256" key="2">
    <source>
        <dbReference type="ARBA" id="ARBA00022448"/>
    </source>
</evidence>
<dbReference type="Gene3D" id="1.20.1250.20">
    <property type="entry name" value="MFS general substrate transporter like domains"/>
    <property type="match status" value="2"/>
</dbReference>
<feature type="transmembrane region" description="Helical" evidence="6">
    <location>
        <begin position="351"/>
        <end position="372"/>
    </location>
</feature>
<comment type="caution">
    <text evidence="7">The sequence shown here is derived from an EMBL/GenBank/DDBJ whole genome shotgun (WGS) entry which is preliminary data.</text>
</comment>
<dbReference type="PANTHER" id="PTHR12778:SF10">
    <property type="entry name" value="MAJOR FACILITATOR SUPERFAMILY DOMAIN-CONTAINING PROTEIN 3"/>
    <property type="match status" value="1"/>
</dbReference>
<feature type="transmembrane region" description="Helical" evidence="6">
    <location>
        <begin position="177"/>
        <end position="200"/>
    </location>
</feature>
<dbReference type="Pfam" id="PF13000">
    <property type="entry name" value="Acatn"/>
    <property type="match status" value="1"/>
</dbReference>
<dbReference type="AlphaFoldDB" id="A0A225MYM9"/>
<name>A0A225MYM9_9BURK</name>
<feature type="transmembrane region" description="Helical" evidence="6">
    <location>
        <begin position="378"/>
        <end position="400"/>
    </location>
</feature>
<accession>A0A225MYM9</accession>
<dbReference type="GO" id="GO:0035348">
    <property type="term" value="P:acetyl-CoA transmembrane transport"/>
    <property type="evidence" value="ECO:0007669"/>
    <property type="project" value="InterPro"/>
</dbReference>
<evidence type="ECO:0000256" key="1">
    <source>
        <dbReference type="ARBA" id="ARBA00004141"/>
    </source>
</evidence>
<dbReference type="InterPro" id="IPR011701">
    <property type="entry name" value="MFS"/>
</dbReference>
<dbReference type="GO" id="GO:0016020">
    <property type="term" value="C:membrane"/>
    <property type="evidence" value="ECO:0007669"/>
    <property type="project" value="UniProtKB-SubCell"/>
</dbReference>
<dbReference type="SUPFAM" id="SSF103473">
    <property type="entry name" value="MFS general substrate transporter"/>
    <property type="match status" value="1"/>
</dbReference>
<comment type="subcellular location">
    <subcellularLocation>
        <location evidence="1">Membrane</location>
        <topology evidence="1">Multi-pass membrane protein</topology>
    </subcellularLocation>
</comment>
<sequence>MSPTNTEVRRSSTGFALLAMGGVYAAQGVIGGITLQAIPAVLRDAGRPLQEIGLMSLAILPWALKFLWAPMLERVRLPIGSPLRRSRRIVVPGQLLMAAMLLMLGWGARLSPAPLLGLLAVLALLAASVDVACDGYAVEQLPPARRGWGNALQVGGSYLGMFAGAGLFLMILAVHGWAVAAAGMAILVLLFALPFAAVREGLRPAPAAHRPSLAAAWRRKAIRWGLVLTVVFQLGSRLAYGMTGPLLIDRGVSLTTIGWLNGAGGVMTGLAGTMAGAWLVQRYGARRALFAATVLQAASLLGFWLVAAAHFTSDWLLAGALLKNAAATVGFVSLYAYLMDYASPLQAGVDFTLFQCADAATAAVGGLGAGIVAQHYGYGISFGLAAVLALAACALLPWLAHAMQAPANHTRHVTHAGDFR</sequence>
<feature type="transmembrane region" description="Helical" evidence="6">
    <location>
        <begin position="89"/>
        <end position="108"/>
    </location>
</feature>
<reference evidence="8" key="1">
    <citation type="submission" date="2017-06" db="EMBL/GenBank/DDBJ databases">
        <title>Herbaspirillum phytohormonus sp. nov., isolated from the root nodule of Robinia pseudoacacia in lead-zinc mine.</title>
        <authorList>
            <person name="Fan M."/>
            <person name="Lin Y."/>
        </authorList>
    </citation>
    <scope>NUCLEOTIDE SEQUENCE [LARGE SCALE GENOMIC DNA]</scope>
    <source>
        <strain evidence="8">SC-089</strain>
    </source>
</reference>
<dbReference type="InterPro" id="IPR004752">
    <property type="entry name" value="AmpG_permease/AT-1"/>
</dbReference>
<feature type="transmembrane region" description="Helical" evidence="6">
    <location>
        <begin position="315"/>
        <end position="339"/>
    </location>
</feature>
<dbReference type="InterPro" id="IPR024371">
    <property type="entry name" value="AcetylCoA_trans_1-like"/>
</dbReference>
<dbReference type="Proteomes" id="UP000214603">
    <property type="component" value="Unassembled WGS sequence"/>
</dbReference>
<evidence type="ECO:0000256" key="5">
    <source>
        <dbReference type="ARBA" id="ARBA00023136"/>
    </source>
</evidence>
<keyword evidence="3 6" id="KW-0812">Transmembrane</keyword>
<feature type="transmembrane region" description="Helical" evidence="6">
    <location>
        <begin position="260"/>
        <end position="281"/>
    </location>
</feature>
<evidence type="ECO:0000313" key="8">
    <source>
        <dbReference type="Proteomes" id="UP000214603"/>
    </source>
</evidence>
<feature type="transmembrane region" description="Helical" evidence="6">
    <location>
        <begin position="150"/>
        <end position="171"/>
    </location>
</feature>
<keyword evidence="2" id="KW-0813">Transport</keyword>
<dbReference type="EMBL" id="NJIH01000001">
    <property type="protein sequence ID" value="OWT66386.1"/>
    <property type="molecule type" value="Genomic_DNA"/>
</dbReference>
<dbReference type="InterPro" id="IPR036259">
    <property type="entry name" value="MFS_trans_sf"/>
</dbReference>
<organism evidence="7 8">
    <name type="scientific">Candidimonas nitroreducens</name>
    <dbReference type="NCBI Taxonomy" id="683354"/>
    <lineage>
        <taxon>Bacteria</taxon>
        <taxon>Pseudomonadati</taxon>
        <taxon>Pseudomonadota</taxon>
        <taxon>Betaproteobacteria</taxon>
        <taxon>Burkholderiales</taxon>
        <taxon>Alcaligenaceae</taxon>
        <taxon>Candidimonas</taxon>
    </lineage>
</organism>
<dbReference type="Pfam" id="PF07690">
    <property type="entry name" value="MFS_1"/>
    <property type="match status" value="1"/>
</dbReference>
<keyword evidence="8" id="KW-1185">Reference proteome</keyword>
<feature type="transmembrane region" description="Helical" evidence="6">
    <location>
        <begin position="288"/>
        <end position="309"/>
    </location>
</feature>
<keyword evidence="5 6" id="KW-0472">Membrane</keyword>
<dbReference type="GO" id="GO:0008521">
    <property type="term" value="F:acetyl-CoA transmembrane transporter activity"/>
    <property type="evidence" value="ECO:0007669"/>
    <property type="project" value="InterPro"/>
</dbReference>
<evidence type="ECO:0000256" key="6">
    <source>
        <dbReference type="SAM" id="Phobius"/>
    </source>
</evidence>
<evidence type="ECO:0000256" key="3">
    <source>
        <dbReference type="ARBA" id="ARBA00022692"/>
    </source>
</evidence>
<feature type="transmembrane region" description="Helical" evidence="6">
    <location>
        <begin position="221"/>
        <end position="240"/>
    </location>
</feature>
<keyword evidence="4 6" id="KW-1133">Transmembrane helix</keyword>
<evidence type="ECO:0000256" key="4">
    <source>
        <dbReference type="ARBA" id="ARBA00022989"/>
    </source>
</evidence>
<dbReference type="PANTHER" id="PTHR12778">
    <property type="entry name" value="SOLUTE CARRIER FAMILY 33 ACETYL-COA TRANSPORTER -RELATED"/>
    <property type="match status" value="1"/>
</dbReference>
<protein>
    <submittedName>
        <fullName evidence="7">MFS transporter</fullName>
    </submittedName>
</protein>
<feature type="transmembrane region" description="Helical" evidence="6">
    <location>
        <begin position="49"/>
        <end position="68"/>
    </location>
</feature>